<gene>
    <name evidence="1" type="ORF">BSU04_44395</name>
</gene>
<dbReference type="AlphaFoldDB" id="A0A226WKY2"/>
<dbReference type="EMBL" id="MTHB01000290">
    <property type="protein sequence ID" value="OXC71845.1"/>
    <property type="molecule type" value="Genomic_DNA"/>
</dbReference>
<dbReference type="Proteomes" id="UP000214720">
    <property type="component" value="Unassembled WGS sequence"/>
</dbReference>
<sequence>MYGVNGQMTEYATFNASGYKTQDIFYTNGKATQQYNFNLDKSYTKYDFSVDGTQTATLVGVNGQVTEYAKFNASGFMTQDIFFGADQKTTKQLDFNLDGSYASHAFNSDGSQFAALFGTNGLITEYATFSASGFKTQDILYTNGKATKQYDFSVDNSYISHSFDGAKEYIALFGSNHIIYDYYQYSQNWLFERDLFDGIGRQIEADRFNTSGQLSGFTKYTYNNDGSYWSNNYSTTGQMTAQTKFTGDGAVIQNNSIYIPGNGYGFPIANAGWSFQI</sequence>
<name>A0A226WKY2_CABSO</name>
<evidence type="ECO:0000313" key="1">
    <source>
        <dbReference type="EMBL" id="OXC71845.1"/>
    </source>
</evidence>
<protein>
    <submittedName>
        <fullName evidence="1">Uncharacterized protein</fullName>
    </submittedName>
</protein>
<evidence type="ECO:0000313" key="2">
    <source>
        <dbReference type="Proteomes" id="UP000214720"/>
    </source>
</evidence>
<comment type="caution">
    <text evidence="1">The sequence shown here is derived from an EMBL/GenBank/DDBJ whole genome shotgun (WGS) entry which is preliminary data.</text>
</comment>
<dbReference type="Gene3D" id="3.90.930.1">
    <property type="match status" value="2"/>
</dbReference>
<reference evidence="2" key="1">
    <citation type="submission" date="2017-01" db="EMBL/GenBank/DDBJ databases">
        <title>Genome Analysis of Deinococcus marmoris KOPRI26562.</title>
        <authorList>
            <person name="Kim J.H."/>
            <person name="Oh H.-M."/>
        </authorList>
    </citation>
    <scope>NUCLEOTIDE SEQUENCE [LARGE SCALE GENOMIC DNA]</scope>
    <source>
        <strain evidence="2">PAMC 26633</strain>
    </source>
</reference>
<accession>A0A226WKY2</accession>
<proteinExistence type="predicted"/>
<organism evidence="1 2">
    <name type="scientific">Caballeronia sordidicola</name>
    <name type="common">Burkholderia sordidicola</name>
    <dbReference type="NCBI Taxonomy" id="196367"/>
    <lineage>
        <taxon>Bacteria</taxon>
        <taxon>Pseudomonadati</taxon>
        <taxon>Pseudomonadota</taxon>
        <taxon>Betaproteobacteria</taxon>
        <taxon>Burkholderiales</taxon>
        <taxon>Burkholderiaceae</taxon>
        <taxon>Caballeronia</taxon>
    </lineage>
</organism>